<gene>
    <name evidence="1" type="ORF">I5U13_03395</name>
</gene>
<keyword evidence="2" id="KW-1185">Reference proteome</keyword>
<comment type="caution">
    <text evidence="1">The sequence shown here is derived from an EMBL/GenBank/DDBJ whole genome shotgun (WGS) entry which is preliminary data.</text>
</comment>
<protein>
    <submittedName>
        <fullName evidence="1">Uncharacterized protein</fullName>
    </submittedName>
</protein>
<accession>A0ABS0M8L3</accession>
<name>A0ABS0M8L3_SERRU</name>
<proteinExistence type="predicted"/>
<evidence type="ECO:0000313" key="2">
    <source>
        <dbReference type="Proteomes" id="UP000624159"/>
    </source>
</evidence>
<sequence length="124" mass="13406">MGRQRRGLFPGVLSVQLLGIPANPRGVTRWLYIQNEIPGPLILISSEPKSGFSPLRARIFSSLVGLCVAAWSACSPGLFPQPKPWQTEGDDSDMPSVAQAFNNVVITNAVTTLTIICNPLLFTL</sequence>
<dbReference type="EMBL" id="JADULK010000001">
    <property type="protein sequence ID" value="MBH1928711.1"/>
    <property type="molecule type" value="Genomic_DNA"/>
</dbReference>
<organism evidence="1 2">
    <name type="scientific">Serratia rubidaea</name>
    <name type="common">Serratia marinorubra</name>
    <dbReference type="NCBI Taxonomy" id="61652"/>
    <lineage>
        <taxon>Bacteria</taxon>
        <taxon>Pseudomonadati</taxon>
        <taxon>Pseudomonadota</taxon>
        <taxon>Gammaproteobacteria</taxon>
        <taxon>Enterobacterales</taxon>
        <taxon>Yersiniaceae</taxon>
        <taxon>Serratia</taxon>
    </lineage>
</organism>
<dbReference type="RefSeq" id="WP_197663057.1">
    <property type="nucleotide sequence ID" value="NZ_JADULK010000001.1"/>
</dbReference>
<dbReference type="Proteomes" id="UP000624159">
    <property type="component" value="Unassembled WGS sequence"/>
</dbReference>
<evidence type="ECO:0000313" key="1">
    <source>
        <dbReference type="EMBL" id="MBH1928711.1"/>
    </source>
</evidence>
<reference evidence="1 2" key="1">
    <citation type="submission" date="2020-11" db="EMBL/GenBank/DDBJ databases">
        <title>Enhanced detection system for hospital associated transmission using whole genome sequencing surveillance.</title>
        <authorList>
            <person name="Harrison L.H."/>
            <person name="Van Tyne D."/>
            <person name="Marsh J.W."/>
            <person name="Griffith M.P."/>
            <person name="Snyder D.J."/>
            <person name="Cooper V.S."/>
            <person name="Mustapha M."/>
        </authorList>
    </citation>
    <scope>NUCLEOTIDE SEQUENCE [LARGE SCALE GENOMIC DNA]</scope>
    <source>
        <strain evidence="1 2">SER00230</strain>
    </source>
</reference>